<proteinExistence type="predicted"/>
<dbReference type="RefSeq" id="WP_189880475.1">
    <property type="nucleotide sequence ID" value="NZ_BMWA01000043.1"/>
</dbReference>
<evidence type="ECO:0000313" key="1">
    <source>
        <dbReference type="EMBL" id="MFC7013805.1"/>
    </source>
</evidence>
<name>A0ABW2E528_9ACTN</name>
<dbReference type="InterPro" id="IPR048868">
    <property type="entry name" value="OGG-like_put"/>
</dbReference>
<reference evidence="2" key="1">
    <citation type="journal article" date="2019" name="Int. J. Syst. Evol. Microbiol.">
        <title>The Global Catalogue of Microorganisms (GCM) 10K type strain sequencing project: providing services to taxonomists for standard genome sequencing and annotation.</title>
        <authorList>
            <consortium name="The Broad Institute Genomics Platform"/>
            <consortium name="The Broad Institute Genome Sequencing Center for Infectious Disease"/>
            <person name="Wu L."/>
            <person name="Ma J."/>
        </authorList>
    </citation>
    <scope>NUCLEOTIDE SEQUENCE [LARGE SCALE GENOMIC DNA]</scope>
    <source>
        <strain evidence="2">JCM 4855</strain>
    </source>
</reference>
<dbReference type="Pfam" id="PF21790">
    <property type="entry name" value="OGG"/>
    <property type="match status" value="1"/>
</dbReference>
<dbReference type="Proteomes" id="UP001596409">
    <property type="component" value="Unassembled WGS sequence"/>
</dbReference>
<evidence type="ECO:0000313" key="2">
    <source>
        <dbReference type="Proteomes" id="UP001596409"/>
    </source>
</evidence>
<sequence>MGWKDGAAELDARMLQRPLPADAAAKLRAWLTTEGAPYTDGTGSHAVRYRPASWVGIRPWPSLLTDCSAQGSAKLSRAEVLAVARASEESADWLPALVASYVWGQGSNGYGPYRLARILSTPSLPAYLAKAVSLLADDGAVPAYRSMRGAVPGLGPAFFTKFLYFAGSALPKVPGPRPLILDQRIARTLRGYATRAGQEAGLDQPARLAGWLWSDGGWTPHRYDVYLQWMHAAQGQITLWPPARDLLELAIFSGCLEAGGPS</sequence>
<organism evidence="1 2">
    <name type="scientific">Streptomyces viridiviolaceus</name>
    <dbReference type="NCBI Taxonomy" id="68282"/>
    <lineage>
        <taxon>Bacteria</taxon>
        <taxon>Bacillati</taxon>
        <taxon>Actinomycetota</taxon>
        <taxon>Actinomycetes</taxon>
        <taxon>Kitasatosporales</taxon>
        <taxon>Streptomycetaceae</taxon>
        <taxon>Streptomyces</taxon>
    </lineage>
</organism>
<keyword evidence="2" id="KW-1185">Reference proteome</keyword>
<protein>
    <submittedName>
        <fullName evidence="1">Uncharacterized protein</fullName>
    </submittedName>
</protein>
<accession>A0ABW2E528</accession>
<comment type="caution">
    <text evidence="1">The sequence shown here is derived from an EMBL/GenBank/DDBJ whole genome shotgun (WGS) entry which is preliminary data.</text>
</comment>
<dbReference type="EMBL" id="JBHSYM010000039">
    <property type="protein sequence ID" value="MFC7013805.1"/>
    <property type="molecule type" value="Genomic_DNA"/>
</dbReference>
<gene>
    <name evidence="1" type="ORF">ACFQMH_19165</name>
</gene>